<organism evidence="5 6">
    <name type="scientific">Basidiobolus ranarum</name>
    <dbReference type="NCBI Taxonomy" id="34480"/>
    <lineage>
        <taxon>Eukaryota</taxon>
        <taxon>Fungi</taxon>
        <taxon>Fungi incertae sedis</taxon>
        <taxon>Zoopagomycota</taxon>
        <taxon>Entomophthoromycotina</taxon>
        <taxon>Basidiobolomycetes</taxon>
        <taxon>Basidiobolales</taxon>
        <taxon>Basidiobolaceae</taxon>
        <taxon>Basidiobolus</taxon>
    </lineage>
</organism>
<keyword evidence="1 2" id="KW-0238">DNA-binding</keyword>
<dbReference type="EMBL" id="JASJQH010000080">
    <property type="protein sequence ID" value="KAK9767409.1"/>
    <property type="molecule type" value="Genomic_DNA"/>
</dbReference>
<sequence>MSSSTPIRNSELTSTLFQKELGTPPKFRLKKPKETWEQIIRKAVTLRPKSSLNFHIHEIYGRVIESYPYFRTENPDIVRQNINEALKNSDHFKSLGNTDNWSLEESSDSTISHGINPKQGLFGADMDQNTFKMPTSFAFSPIRESNVRPLAPNNRQILPAGDPFGPPKLAPLLPSSPTPSSQNTRRTPRKIMEKEHAIKILPCMASSGFSPIRSHSGMADVFMNDRHDSDTEDEDWKSLGPQNLSLKKKIPRFPLEQLVPLTPSKRINSNSDPTHSSLPRTPVTPSNPLGWVKPMEILPNTKEIPQEDDEDTDDENWAQMDLTPKRKPVNSSLESHTPMKKALDDISNVGEQLPNDKRIALEALALLCCSPNRGSIPTDTTRHSDARPTAISL</sequence>
<feature type="region of interest" description="Disordered" evidence="3">
    <location>
        <begin position="262"/>
        <end position="294"/>
    </location>
</feature>
<dbReference type="Proteomes" id="UP001479436">
    <property type="component" value="Unassembled WGS sequence"/>
</dbReference>
<evidence type="ECO:0000256" key="1">
    <source>
        <dbReference type="ARBA" id="ARBA00023125"/>
    </source>
</evidence>
<dbReference type="InterPro" id="IPR001766">
    <property type="entry name" value="Fork_head_dom"/>
</dbReference>
<evidence type="ECO:0000313" key="5">
    <source>
        <dbReference type="EMBL" id="KAK9767409.1"/>
    </source>
</evidence>
<evidence type="ECO:0000259" key="4">
    <source>
        <dbReference type="PROSITE" id="PS50039"/>
    </source>
</evidence>
<evidence type="ECO:0000256" key="3">
    <source>
        <dbReference type="SAM" id="MobiDB-lite"/>
    </source>
</evidence>
<evidence type="ECO:0000313" key="6">
    <source>
        <dbReference type="Proteomes" id="UP001479436"/>
    </source>
</evidence>
<accession>A0ABR2X0Y0</accession>
<proteinExistence type="predicted"/>
<feature type="compositionally biased region" description="Polar residues" evidence="3">
    <location>
        <begin position="265"/>
        <end position="287"/>
    </location>
</feature>
<keyword evidence="2" id="KW-0539">Nucleus</keyword>
<comment type="caution">
    <text evidence="5">The sequence shown here is derived from an EMBL/GenBank/DDBJ whole genome shotgun (WGS) entry which is preliminary data.</text>
</comment>
<reference evidence="5 6" key="1">
    <citation type="submission" date="2023-04" db="EMBL/GenBank/DDBJ databases">
        <title>Genome of Basidiobolus ranarum AG-B5.</title>
        <authorList>
            <person name="Stajich J.E."/>
            <person name="Carter-House D."/>
            <person name="Gryganskyi A."/>
        </authorList>
    </citation>
    <scope>NUCLEOTIDE SEQUENCE [LARGE SCALE GENOMIC DNA]</scope>
    <source>
        <strain evidence="5 6">AG-B5</strain>
    </source>
</reference>
<keyword evidence="6" id="KW-1185">Reference proteome</keyword>
<gene>
    <name evidence="5" type="ORF">K7432_002853</name>
</gene>
<dbReference type="PROSITE" id="PS50039">
    <property type="entry name" value="FORK_HEAD_3"/>
    <property type="match status" value="1"/>
</dbReference>
<feature type="compositionally biased region" description="Pro residues" evidence="3">
    <location>
        <begin position="164"/>
        <end position="177"/>
    </location>
</feature>
<feature type="region of interest" description="Disordered" evidence="3">
    <location>
        <begin position="153"/>
        <end position="188"/>
    </location>
</feature>
<comment type="subcellular location">
    <subcellularLocation>
        <location evidence="2">Nucleus</location>
    </subcellularLocation>
</comment>
<evidence type="ECO:0000256" key="2">
    <source>
        <dbReference type="PROSITE-ProRule" id="PRU00089"/>
    </source>
</evidence>
<protein>
    <recommendedName>
        <fullName evidence="4">Fork-head domain-containing protein</fullName>
    </recommendedName>
</protein>
<feature type="DNA-binding region" description="Fork-head" evidence="2">
    <location>
        <begin position="31"/>
        <end position="111"/>
    </location>
</feature>
<name>A0ABR2X0Y0_9FUNG</name>
<feature type="domain" description="Fork-head" evidence="4">
    <location>
        <begin position="31"/>
        <end position="111"/>
    </location>
</feature>